<dbReference type="Pfam" id="PF23195">
    <property type="entry name" value="UBQLN1"/>
    <property type="match status" value="1"/>
</dbReference>
<evidence type="ECO:0000313" key="4">
    <source>
        <dbReference type="Ensembl" id="ENSNNAP00000020739.1"/>
    </source>
</evidence>
<keyword evidence="2" id="KW-0963">Cytoplasm</keyword>
<evidence type="ECO:0000256" key="1">
    <source>
        <dbReference type="ARBA" id="ARBA00004496"/>
    </source>
</evidence>
<keyword evidence="5" id="KW-1185">Reference proteome</keyword>
<protein>
    <submittedName>
        <fullName evidence="4">Uncharacterized protein</fullName>
    </submittedName>
</protein>
<organism evidence="4 5">
    <name type="scientific">Naja naja</name>
    <name type="common">Indian cobra</name>
    <dbReference type="NCBI Taxonomy" id="35670"/>
    <lineage>
        <taxon>Eukaryota</taxon>
        <taxon>Metazoa</taxon>
        <taxon>Chordata</taxon>
        <taxon>Craniata</taxon>
        <taxon>Vertebrata</taxon>
        <taxon>Euteleostomi</taxon>
        <taxon>Lepidosauria</taxon>
        <taxon>Squamata</taxon>
        <taxon>Bifurcata</taxon>
        <taxon>Unidentata</taxon>
        <taxon>Episquamata</taxon>
        <taxon>Toxicofera</taxon>
        <taxon>Serpentes</taxon>
        <taxon>Colubroidea</taxon>
        <taxon>Elapidae</taxon>
        <taxon>Elapinae</taxon>
        <taxon>Naja</taxon>
    </lineage>
</organism>
<dbReference type="GO" id="GO:0031593">
    <property type="term" value="F:polyubiquitin modification-dependent protein binding"/>
    <property type="evidence" value="ECO:0007669"/>
    <property type="project" value="TreeGrafter"/>
</dbReference>
<dbReference type="PANTHER" id="PTHR10677">
    <property type="entry name" value="UBIQUILIN"/>
    <property type="match status" value="1"/>
</dbReference>
<dbReference type="Ensembl" id="ENSNNAT00000021752.1">
    <property type="protein sequence ID" value="ENSNNAP00000020739.1"/>
    <property type="gene ID" value="ENSNNAG00000013736.1"/>
</dbReference>
<evidence type="ECO:0000256" key="2">
    <source>
        <dbReference type="ARBA" id="ARBA00022490"/>
    </source>
</evidence>
<dbReference type="GO" id="GO:0005829">
    <property type="term" value="C:cytosol"/>
    <property type="evidence" value="ECO:0007669"/>
    <property type="project" value="TreeGrafter"/>
</dbReference>
<dbReference type="AlphaFoldDB" id="A0A8C6XWG1"/>
<reference evidence="4" key="1">
    <citation type="submission" date="2025-08" db="UniProtKB">
        <authorList>
            <consortium name="Ensembl"/>
        </authorList>
    </citation>
    <scope>IDENTIFICATION</scope>
</reference>
<dbReference type="Proteomes" id="UP000694559">
    <property type="component" value="Unplaced"/>
</dbReference>
<dbReference type="InterPro" id="IPR015496">
    <property type="entry name" value="Ubiquilin"/>
</dbReference>
<evidence type="ECO:0000256" key="3">
    <source>
        <dbReference type="SAM" id="MobiDB-lite"/>
    </source>
</evidence>
<accession>A0A8C6XWG1</accession>
<reference evidence="4" key="2">
    <citation type="submission" date="2025-09" db="UniProtKB">
        <authorList>
            <consortium name="Ensembl"/>
        </authorList>
    </citation>
    <scope>IDENTIFICATION</scope>
</reference>
<evidence type="ECO:0000313" key="5">
    <source>
        <dbReference type="Proteomes" id="UP000694559"/>
    </source>
</evidence>
<comment type="subcellular location">
    <subcellularLocation>
        <location evidence="1">Cytoplasm</location>
    </subcellularLocation>
</comment>
<proteinExistence type="predicted"/>
<feature type="region of interest" description="Disordered" evidence="3">
    <location>
        <begin position="166"/>
        <end position="195"/>
    </location>
</feature>
<name>A0A8C6XWG1_NAJNA</name>
<dbReference type="GeneTree" id="ENSGT00940000156437"/>
<dbReference type="GO" id="GO:0006511">
    <property type="term" value="P:ubiquitin-dependent protein catabolic process"/>
    <property type="evidence" value="ECO:0007669"/>
    <property type="project" value="TreeGrafter"/>
</dbReference>
<sequence length="212" mass="23470">KRGEKLLWASTRNGTFASDGLRELTASLGLNTANFTEFQSQLMSNPDLMLQLLENPFIQSKLSSPDLMKKMATKSPQIRQVIQRAPEISHVFSSPEGMRLLLELARNPAGCAGNHQVPQDLKNPEPLLISVQSNTPGGDNPLRQLNSEVQEPGGWYQAWIARTLQRAPPLPPPEQGGRKRSRWAPPLRKATGELQSRMWGGICKGNFLGDPK</sequence>
<dbReference type="PANTHER" id="PTHR10677:SF16">
    <property type="entry name" value="UBIQUILIN-1"/>
    <property type="match status" value="1"/>
</dbReference>